<dbReference type="AlphaFoldDB" id="A0AA85FAG7"/>
<proteinExistence type="predicted"/>
<name>A0AA85FAG7_9TREM</name>
<keyword evidence="1" id="KW-1185">Reference proteome</keyword>
<accession>A0AA85FAG7</accession>
<reference evidence="1" key="1">
    <citation type="submission" date="2022-06" db="EMBL/GenBank/DDBJ databases">
        <authorList>
            <person name="Berger JAMES D."/>
            <person name="Berger JAMES D."/>
        </authorList>
    </citation>
    <scope>NUCLEOTIDE SEQUENCE [LARGE SCALE GENOMIC DNA]</scope>
</reference>
<dbReference type="WBParaSite" id="SRDH1_40630.1">
    <property type="protein sequence ID" value="SRDH1_40630.1"/>
    <property type="gene ID" value="SRDH1_40630"/>
</dbReference>
<sequence length="135" mass="15054">MVLPISFIVGGVLSTGRSVCVAPIFGEFSGCGLFKSSLKCLTHLFRCSQTSVIGLPPMLFDCVSLLTSCLYHTVPSISFSFSFFRHSTRVFYIFPLVSFNSSLHSVLCFCICDLFLALIRFFRVLYSCFPILNFA</sequence>
<evidence type="ECO:0000313" key="2">
    <source>
        <dbReference type="WBParaSite" id="SRDH1_40630.1"/>
    </source>
</evidence>
<protein>
    <submittedName>
        <fullName evidence="2">Uncharacterized protein</fullName>
    </submittedName>
</protein>
<evidence type="ECO:0000313" key="1">
    <source>
        <dbReference type="Proteomes" id="UP000050792"/>
    </source>
</evidence>
<dbReference type="Proteomes" id="UP000050792">
    <property type="component" value="Unassembled WGS sequence"/>
</dbReference>
<organism evidence="1 2">
    <name type="scientific">Schistosoma rodhaini</name>
    <dbReference type="NCBI Taxonomy" id="6188"/>
    <lineage>
        <taxon>Eukaryota</taxon>
        <taxon>Metazoa</taxon>
        <taxon>Spiralia</taxon>
        <taxon>Lophotrochozoa</taxon>
        <taxon>Platyhelminthes</taxon>
        <taxon>Trematoda</taxon>
        <taxon>Digenea</taxon>
        <taxon>Strigeidida</taxon>
        <taxon>Schistosomatoidea</taxon>
        <taxon>Schistosomatidae</taxon>
        <taxon>Schistosoma</taxon>
    </lineage>
</organism>
<reference evidence="2" key="2">
    <citation type="submission" date="2023-11" db="UniProtKB">
        <authorList>
            <consortium name="WormBaseParasite"/>
        </authorList>
    </citation>
    <scope>IDENTIFICATION</scope>
</reference>